<organism evidence="9 10">
    <name type="scientific">Pseudonaja textilis</name>
    <name type="common">Eastern brown snake</name>
    <dbReference type="NCBI Taxonomy" id="8673"/>
    <lineage>
        <taxon>Eukaryota</taxon>
        <taxon>Metazoa</taxon>
        <taxon>Chordata</taxon>
        <taxon>Craniata</taxon>
        <taxon>Vertebrata</taxon>
        <taxon>Euteleostomi</taxon>
        <taxon>Lepidosauria</taxon>
        <taxon>Squamata</taxon>
        <taxon>Bifurcata</taxon>
        <taxon>Unidentata</taxon>
        <taxon>Episquamata</taxon>
        <taxon>Toxicofera</taxon>
        <taxon>Serpentes</taxon>
        <taxon>Colubroidea</taxon>
        <taxon>Elapidae</taxon>
        <taxon>Hydrophiinae</taxon>
        <taxon>Pseudonaja</taxon>
    </lineage>
</organism>
<evidence type="ECO:0000313" key="10">
    <source>
        <dbReference type="Proteomes" id="UP000472273"/>
    </source>
</evidence>
<dbReference type="Proteomes" id="UP000472273">
    <property type="component" value="Unplaced"/>
</dbReference>
<comment type="function">
    <text evidence="7">Involved in nucleolar processing of pre-18S ribosomal RNA.</text>
</comment>
<sequence length="2059" mass="232830">MTSLAHQLKRLALPQNDPSLLSRSEAASLLFDCKEAANIDRDTFFAIGCTGLEELIGIDPSFEIFETTLFSQISKGLERSVQTKAVNQQLDENISLFLIHLSPYFMLKPAQKCLEWLIHRFHIHLYNQDSLIGCVLPYHETKLFVRVIQLLKISDPTHKWHWLHPIQKPGVPLARGTLITHCHKDLGFLDFLCNLVTKSVKVFSQYPGSSSQLRVLLTFYASTVVSALGAVANVTDTLVSRLLPYIQKGLKSPLVDFRAATYMIICQLTVRVTMEQSLVRSLMLLISKTLTKTPSLVKEGLCCLIVLLQSQKEEGLGEKPYVHLCNVPDLIAILHEISAVHSVGPILHYLLPHLVHSAIYGKAGMFICAPSFHLFLCKELIVSFFSNFSKFLEAYISYGVSDPDKTAEINKELLPLIRLFERKYSRTLDLVLEKYLKNIRNQKEQDLFHQFISLSVSGGKYQFLEDSNTSLLLSLNHSQPGVRVLAVQHLKEIIETSKEGFDDSFIQEAIVARLKDDNLDVVMSSLHTLDVTKHIPSFHVLARCKILETILCLLMKVDTIKDNKDLFNQLVLHLLPFLVITNKDLESAEGRVAICITESGLCSLHPLLKGWPKGFINLIIVILLQVEGFISLIEKESPTGKQKLIGHIISFVLVQSCCSCSQMGDRHLFLALRIFHFLSKKMDSFKDNCPSEEVRIFNFKIAASIRSPILTHSTLDLCVCVYVYTEFNEVWWNPETLNADSKDYMHLLLGLFDIIVRGASEGFCAGHFRAMMRLLFEVHLKGPEHQFRFLSILWTYNYNLCNQLNFVMDAVLQTRALYIGCVMLESQPKQKKRQLVSTASPVIVSLLINLGSPVSEVRRASLKCLHSLSGIEESIFHPVLQSVTKKAEEIMSDSTYVTQVLGDLFGGEPTQPKRKAKQQKSSEALTALLECVQGFRCPSYIARNLMKILHEVNGNAVLLNLLPLLDQLLEKSSGTGQMLKDEALLLHLILGKYNEHSAALVCTNQECLHLFIKALHASQEVYQGLHPFQITALGQITKPFFAALPEGKVQQRILGVLFDLLLNCKNLHCAQTISSVFKGISVDAEQLCIELEPQPKVKAAATVHQTRRQKIQQQRKVQVPECVQEESINWQRITLILELLQHKKKLKQPQALIPTLFNLLSRCLEPTTGEENLEYTKQLILGSLLNICQKLSPDSLLDEEKFNVELIVQCIRISEMPQTHHHALLLLGTAAGMFPDKVLHNIMPIFTFMGANVMRLDDAYSFQVINKTVKMVIPALIQAEEDGRSSGTAGNMEGVVIKIIRVFVDALPHVPEHRRLPILEQLTSTLGAERFLWILLVLLFEQHVTKSGAAVASGEKDIVLETDTEFWISVCCEFSVIEQLQSLMKLLNYLTNLPENKEDDPGQKKSRPLRTQSYNQETELFDVESHSGKQLRHLKFLAVSFMSQLLASNSFVKKVVECEDSEELKELEQKLLEKILCYINAVAQSIEKNANTLTAKFWKVLLNKSYELLDKINSLIPTETFIPVLRGLMINQLPSVRRKAMDLLNNKLQQNTQWKPTQVELLLELVPDLLTVVRHQEAEEQAINRQTALYSLKLLCKCFGREKHELFVDVLKVAIEVISADGKEERNIVGSALLCAAEVTCVLKALAIPQLPRLMPALLNILKHKKDLVANEIYLLSTVTALLKIVETLPRFLSPYLLNVLLQVVHLDRITVEMGPSSQINLRVASLKTTLATKLPSRVLLPAIVKCYSEIANNDVGTIMDILKEHIVTLEKAQLSAHQSELTAFFTKALNFRAEHSQDNLEKVGKIEARIITCLISMVMKLSEMSFRPLFFKLFDWSRTEGAPKDRQLTFYRLADCIAGELKGLFSLFAGHLVKPFADNLNQINTSKTDEAYFDSGGDTEKSCLLLQYSLDCLYKIFLFDSHHFVSKERAETLMLPLVNQLENMLGGEERFQERVSMHLIPCMAQFAVAMADDALWKPLNYQILLKMRHASPKVRFAALLALLELAEKIRENYMVLLPESIPFLAELMEDECEEVEHQCQKTIQQLEIILGEPLQSYF</sequence>
<name>A0A670XS53_PSETE</name>
<accession>A0A670XS53</accession>
<dbReference type="GeneTree" id="ENSGT00390000015845"/>
<dbReference type="GO" id="GO:0030686">
    <property type="term" value="C:90S preribosome"/>
    <property type="evidence" value="ECO:0007669"/>
    <property type="project" value="TreeGrafter"/>
</dbReference>
<dbReference type="Pfam" id="PF23243">
    <property type="entry name" value="HEAT_HEATR1"/>
    <property type="match status" value="1"/>
</dbReference>
<evidence type="ECO:0000256" key="3">
    <source>
        <dbReference type="ARBA" id="ARBA00022517"/>
    </source>
</evidence>
<reference evidence="9" key="2">
    <citation type="submission" date="2025-09" db="UniProtKB">
        <authorList>
            <consortium name="Ensembl"/>
        </authorList>
    </citation>
    <scope>IDENTIFICATION</scope>
</reference>
<keyword evidence="4 7" id="KW-0698">rRNA processing</keyword>
<keyword evidence="5 7" id="KW-0539">Nucleus</keyword>
<dbReference type="GO" id="GO:0032040">
    <property type="term" value="C:small-subunit processome"/>
    <property type="evidence" value="ECO:0007669"/>
    <property type="project" value="TreeGrafter"/>
</dbReference>
<dbReference type="Ensembl" id="ENSPTXT00000002630.1">
    <property type="protein sequence ID" value="ENSPTXP00000002554.1"/>
    <property type="gene ID" value="ENSPTXG00000001976.1"/>
</dbReference>
<dbReference type="Pfam" id="PF08146">
    <property type="entry name" value="BP28CT"/>
    <property type="match status" value="1"/>
</dbReference>
<evidence type="ECO:0000256" key="2">
    <source>
        <dbReference type="ARBA" id="ARBA00010559"/>
    </source>
</evidence>
<keyword evidence="6 7" id="KW-0687">Ribonucleoprotein</keyword>
<keyword evidence="10" id="KW-1185">Reference proteome</keyword>
<dbReference type="InterPro" id="IPR040191">
    <property type="entry name" value="UTP10"/>
</dbReference>
<evidence type="ECO:0000259" key="8">
    <source>
        <dbReference type="SMART" id="SM01036"/>
    </source>
</evidence>
<dbReference type="InterPro" id="IPR056473">
    <property type="entry name" value="HEAT_Utp10/HEAT1"/>
</dbReference>
<dbReference type="GO" id="GO:0045943">
    <property type="term" value="P:positive regulation of transcription by RNA polymerase I"/>
    <property type="evidence" value="ECO:0007669"/>
    <property type="project" value="TreeGrafter"/>
</dbReference>
<dbReference type="InterPro" id="IPR022125">
    <property type="entry name" value="U3snoRNP10_N"/>
</dbReference>
<proteinExistence type="inferred from homology"/>
<dbReference type="SUPFAM" id="SSF48371">
    <property type="entry name" value="ARM repeat"/>
    <property type="match status" value="2"/>
</dbReference>
<evidence type="ECO:0000256" key="4">
    <source>
        <dbReference type="ARBA" id="ARBA00022552"/>
    </source>
</evidence>
<dbReference type="GO" id="GO:0030515">
    <property type="term" value="F:snoRNA binding"/>
    <property type="evidence" value="ECO:0007669"/>
    <property type="project" value="TreeGrafter"/>
</dbReference>
<reference evidence="9" key="1">
    <citation type="submission" date="2025-08" db="UniProtKB">
        <authorList>
            <consortium name="Ensembl"/>
        </authorList>
    </citation>
    <scope>IDENTIFICATION</scope>
</reference>
<evidence type="ECO:0000256" key="7">
    <source>
        <dbReference type="RuleBase" id="RU367065"/>
    </source>
</evidence>
<keyword evidence="3 7" id="KW-0690">Ribosome biogenesis</keyword>
<dbReference type="InterPro" id="IPR012954">
    <property type="entry name" value="BP28_C_dom"/>
</dbReference>
<dbReference type="PANTHER" id="PTHR13457:SF1">
    <property type="entry name" value="HEAT REPEAT-CONTAINING PROTEIN 1"/>
    <property type="match status" value="1"/>
</dbReference>
<dbReference type="SMART" id="SM01036">
    <property type="entry name" value="BP28CT"/>
    <property type="match status" value="1"/>
</dbReference>
<dbReference type="GO" id="GO:0034455">
    <property type="term" value="C:t-UTP complex"/>
    <property type="evidence" value="ECO:0007669"/>
    <property type="project" value="TreeGrafter"/>
</dbReference>
<protein>
    <recommendedName>
        <fullName evidence="7">HEAT repeat-containing protein 1</fullName>
    </recommendedName>
</protein>
<evidence type="ECO:0000256" key="5">
    <source>
        <dbReference type="ARBA" id="ARBA00023242"/>
    </source>
</evidence>
<feature type="domain" description="BP28 C-terminal" evidence="8">
    <location>
        <begin position="1772"/>
        <end position="1925"/>
    </location>
</feature>
<dbReference type="Gene3D" id="1.25.10.10">
    <property type="entry name" value="Leucine-rich Repeat Variant"/>
    <property type="match status" value="2"/>
</dbReference>
<evidence type="ECO:0000256" key="1">
    <source>
        <dbReference type="ARBA" id="ARBA00004604"/>
    </source>
</evidence>
<evidence type="ECO:0000313" key="9">
    <source>
        <dbReference type="Ensembl" id="ENSPTXP00000002554.1"/>
    </source>
</evidence>
<dbReference type="Pfam" id="PF12397">
    <property type="entry name" value="U3snoRNP10"/>
    <property type="match status" value="1"/>
</dbReference>
<dbReference type="GO" id="GO:0000462">
    <property type="term" value="P:maturation of SSU-rRNA from tricistronic rRNA transcript (SSU-rRNA, 5.8S rRNA, LSU-rRNA)"/>
    <property type="evidence" value="ECO:0007669"/>
    <property type="project" value="TreeGrafter"/>
</dbReference>
<comment type="similarity">
    <text evidence="2 7">Belongs to the HEATR1/UTP10 family.</text>
</comment>
<dbReference type="PANTHER" id="PTHR13457">
    <property type="entry name" value="BAP28"/>
    <property type="match status" value="1"/>
</dbReference>
<dbReference type="InterPro" id="IPR011989">
    <property type="entry name" value="ARM-like"/>
</dbReference>
<gene>
    <name evidence="9" type="primary">HEATR1</name>
</gene>
<comment type="subcellular location">
    <subcellularLocation>
        <location evidence="1 7">Nucleus</location>
        <location evidence="1 7">Nucleolus</location>
    </subcellularLocation>
</comment>
<evidence type="ECO:0000256" key="6">
    <source>
        <dbReference type="ARBA" id="ARBA00023274"/>
    </source>
</evidence>
<dbReference type="InterPro" id="IPR016024">
    <property type="entry name" value="ARM-type_fold"/>
</dbReference>